<protein>
    <recommendedName>
        <fullName evidence="3">F-box domain-containing protein</fullName>
    </recommendedName>
</protein>
<dbReference type="Proteomes" id="UP000736335">
    <property type="component" value="Unassembled WGS sequence"/>
</dbReference>
<dbReference type="EMBL" id="WIUZ02000006">
    <property type="protein sequence ID" value="KAF9785780.1"/>
    <property type="molecule type" value="Genomic_DNA"/>
</dbReference>
<proteinExistence type="predicted"/>
<dbReference type="OrthoDB" id="3139399at2759"/>
<dbReference type="AlphaFoldDB" id="A0A9P6HES8"/>
<evidence type="ECO:0000313" key="1">
    <source>
        <dbReference type="EMBL" id="KAF9785780.1"/>
    </source>
</evidence>
<evidence type="ECO:0000313" key="2">
    <source>
        <dbReference type="Proteomes" id="UP000736335"/>
    </source>
</evidence>
<gene>
    <name evidence="1" type="ORF">BJ322DRAFT_740603</name>
</gene>
<evidence type="ECO:0008006" key="3">
    <source>
        <dbReference type="Google" id="ProtNLM"/>
    </source>
</evidence>
<reference evidence="1" key="2">
    <citation type="submission" date="2020-11" db="EMBL/GenBank/DDBJ databases">
        <authorList>
            <consortium name="DOE Joint Genome Institute"/>
            <person name="Kuo A."/>
            <person name="Miyauchi S."/>
            <person name="Kiss E."/>
            <person name="Drula E."/>
            <person name="Kohler A."/>
            <person name="Sanchez-Garcia M."/>
            <person name="Andreopoulos B."/>
            <person name="Barry K.W."/>
            <person name="Bonito G."/>
            <person name="Buee M."/>
            <person name="Carver A."/>
            <person name="Chen C."/>
            <person name="Cichocki N."/>
            <person name="Clum A."/>
            <person name="Culley D."/>
            <person name="Crous P.W."/>
            <person name="Fauchery L."/>
            <person name="Girlanda M."/>
            <person name="Hayes R."/>
            <person name="Keri Z."/>
            <person name="Labutti K."/>
            <person name="Lipzen A."/>
            <person name="Lombard V."/>
            <person name="Magnuson J."/>
            <person name="Maillard F."/>
            <person name="Morin E."/>
            <person name="Murat C."/>
            <person name="Nolan M."/>
            <person name="Ohm R."/>
            <person name="Pangilinan J."/>
            <person name="Pereira M."/>
            <person name="Perotto S."/>
            <person name="Peter M."/>
            <person name="Riley R."/>
            <person name="Sitrit Y."/>
            <person name="Stielow B."/>
            <person name="Szollosi G."/>
            <person name="Zifcakova L."/>
            <person name="Stursova M."/>
            <person name="Spatafora J.W."/>
            <person name="Tedersoo L."/>
            <person name="Vaario L.-M."/>
            <person name="Yamada A."/>
            <person name="Yan M."/>
            <person name="Wang P."/>
            <person name="Xu J."/>
            <person name="Bruns T."/>
            <person name="Baldrian P."/>
            <person name="Vilgalys R."/>
            <person name="Henrissat B."/>
            <person name="Grigoriev I.V."/>
            <person name="Hibbett D."/>
            <person name="Nagy L.G."/>
            <person name="Martin F.M."/>
        </authorList>
    </citation>
    <scope>NUCLEOTIDE SEQUENCE</scope>
    <source>
        <strain evidence="1">UH-Tt-Lm1</strain>
    </source>
</reference>
<sequence>MDLTMGVDDIAMTTDAPGEMIPPSQRVPPEIIVKIIHALLPTQFDDCSLMKKRLNVLLKATSICRYWRYAALGDVTLWSVAPIDHRSLGELFLQRSRNVPLSITYEHYTRRCCPAHQAMVSLLPHMQRVKKVHVCASAPVLNHIISNLNVYTSGAQLEEIRVTVIGTLNDRKCSVALDLLLKNASTLKVLQLNTLKCRFTLQKLQQFPCLTHLELLAPHGFYEVSPFLTSLPTLSFIKVCVKGSKEQEDLRIVPQSNLRHIHLQIHDLEPNSVLDALEIPTGVHLECEMLFFVDATIMNRFLPLPPESFQNTSHIEELRIFSPSRYPISIASYSGSGPTGSFCIRGKFPGGYQPPIGDFSHLQKLLVEGPIDLLSLENIVMSAPRLASVSLVDCVVIKSPVVDNFFGVQSSPVDVDSFVMTVSEERRMGVGGTGRFRVNGTLEGELLANFKSRQEDRDRVAH</sequence>
<reference evidence="1" key="1">
    <citation type="journal article" date="2020" name="Nat. Commun.">
        <title>Large-scale genome sequencing of mycorrhizal fungi provides insights into the early evolution of symbiotic traits.</title>
        <authorList>
            <person name="Miyauchi S."/>
            <person name="Kiss E."/>
            <person name="Kuo A."/>
            <person name="Drula E."/>
            <person name="Kohler A."/>
            <person name="Sanchez-Garcia M."/>
            <person name="Morin E."/>
            <person name="Andreopoulos B."/>
            <person name="Barry K.W."/>
            <person name="Bonito G."/>
            <person name="Buee M."/>
            <person name="Carver A."/>
            <person name="Chen C."/>
            <person name="Cichocki N."/>
            <person name="Clum A."/>
            <person name="Culley D."/>
            <person name="Crous P.W."/>
            <person name="Fauchery L."/>
            <person name="Girlanda M."/>
            <person name="Hayes R.D."/>
            <person name="Keri Z."/>
            <person name="LaButti K."/>
            <person name="Lipzen A."/>
            <person name="Lombard V."/>
            <person name="Magnuson J."/>
            <person name="Maillard F."/>
            <person name="Murat C."/>
            <person name="Nolan M."/>
            <person name="Ohm R.A."/>
            <person name="Pangilinan J."/>
            <person name="Pereira M.F."/>
            <person name="Perotto S."/>
            <person name="Peter M."/>
            <person name="Pfister S."/>
            <person name="Riley R."/>
            <person name="Sitrit Y."/>
            <person name="Stielow J.B."/>
            <person name="Szollosi G."/>
            <person name="Zifcakova L."/>
            <person name="Stursova M."/>
            <person name="Spatafora J.W."/>
            <person name="Tedersoo L."/>
            <person name="Vaario L.M."/>
            <person name="Yamada A."/>
            <person name="Yan M."/>
            <person name="Wang P."/>
            <person name="Xu J."/>
            <person name="Bruns T."/>
            <person name="Baldrian P."/>
            <person name="Vilgalys R."/>
            <person name="Dunand C."/>
            <person name="Henrissat B."/>
            <person name="Grigoriev I.V."/>
            <person name="Hibbett D."/>
            <person name="Nagy L.G."/>
            <person name="Martin F.M."/>
        </authorList>
    </citation>
    <scope>NUCLEOTIDE SEQUENCE</scope>
    <source>
        <strain evidence="1">UH-Tt-Lm1</strain>
    </source>
</reference>
<comment type="caution">
    <text evidence="1">The sequence shown here is derived from an EMBL/GenBank/DDBJ whole genome shotgun (WGS) entry which is preliminary data.</text>
</comment>
<name>A0A9P6HES8_9AGAM</name>
<keyword evidence="2" id="KW-1185">Reference proteome</keyword>
<organism evidence="1 2">
    <name type="scientific">Thelephora terrestris</name>
    <dbReference type="NCBI Taxonomy" id="56493"/>
    <lineage>
        <taxon>Eukaryota</taxon>
        <taxon>Fungi</taxon>
        <taxon>Dikarya</taxon>
        <taxon>Basidiomycota</taxon>
        <taxon>Agaricomycotina</taxon>
        <taxon>Agaricomycetes</taxon>
        <taxon>Thelephorales</taxon>
        <taxon>Thelephoraceae</taxon>
        <taxon>Thelephora</taxon>
    </lineage>
</organism>
<accession>A0A9P6HES8</accession>